<feature type="non-terminal residue" evidence="1">
    <location>
        <position position="1"/>
    </location>
</feature>
<accession>X1T7B2</accession>
<dbReference type="EMBL" id="BARW01008347">
    <property type="protein sequence ID" value="GAI83440.1"/>
    <property type="molecule type" value="Genomic_DNA"/>
</dbReference>
<evidence type="ECO:0000313" key="1">
    <source>
        <dbReference type="EMBL" id="GAI83440.1"/>
    </source>
</evidence>
<gene>
    <name evidence="1" type="ORF">S12H4_17137</name>
</gene>
<sequence>DCSFVRSIELAEEASRRGWIVFKRIGTVIEALFPNLLTEQEMEWIREPN</sequence>
<dbReference type="AlphaFoldDB" id="X1T7B2"/>
<organism evidence="1">
    <name type="scientific">marine sediment metagenome</name>
    <dbReference type="NCBI Taxonomy" id="412755"/>
    <lineage>
        <taxon>unclassified sequences</taxon>
        <taxon>metagenomes</taxon>
        <taxon>ecological metagenomes</taxon>
    </lineage>
</organism>
<name>X1T7B2_9ZZZZ</name>
<reference evidence="1" key="1">
    <citation type="journal article" date="2014" name="Front. Microbiol.">
        <title>High frequency of phylogenetically diverse reductive dehalogenase-homologous genes in deep subseafloor sedimentary metagenomes.</title>
        <authorList>
            <person name="Kawai M."/>
            <person name="Futagami T."/>
            <person name="Toyoda A."/>
            <person name="Takaki Y."/>
            <person name="Nishi S."/>
            <person name="Hori S."/>
            <person name="Arai W."/>
            <person name="Tsubouchi T."/>
            <person name="Morono Y."/>
            <person name="Uchiyama I."/>
            <person name="Ito T."/>
            <person name="Fujiyama A."/>
            <person name="Inagaki F."/>
            <person name="Takami H."/>
        </authorList>
    </citation>
    <scope>NUCLEOTIDE SEQUENCE</scope>
    <source>
        <strain evidence="1">Expedition CK06-06</strain>
    </source>
</reference>
<comment type="caution">
    <text evidence="1">The sequence shown here is derived from an EMBL/GenBank/DDBJ whole genome shotgun (WGS) entry which is preliminary data.</text>
</comment>
<protein>
    <submittedName>
        <fullName evidence="1">Uncharacterized protein</fullName>
    </submittedName>
</protein>
<proteinExistence type="predicted"/>